<name>A0ABN8BG35_9LACO</name>
<gene>
    <name evidence="1" type="ORF">WFA24289_00236</name>
</gene>
<organism evidence="1 2">
    <name type="scientific">Periweissella fabaria</name>
    <dbReference type="NCBI Taxonomy" id="546157"/>
    <lineage>
        <taxon>Bacteria</taxon>
        <taxon>Bacillati</taxon>
        <taxon>Bacillota</taxon>
        <taxon>Bacilli</taxon>
        <taxon>Lactobacillales</taxon>
        <taxon>Lactobacillaceae</taxon>
        <taxon>Periweissella</taxon>
    </lineage>
</organism>
<dbReference type="EMBL" id="CAKKNS010000001">
    <property type="protein sequence ID" value="CAH0415938.1"/>
    <property type="molecule type" value="Genomic_DNA"/>
</dbReference>
<protein>
    <recommendedName>
        <fullName evidence="3">DNA-binding protein</fullName>
    </recommendedName>
</protein>
<sequence>MTEQRLADNQFPRLMNKRVLCDYLGVSASIVDNLIKFDGLNVAAFTPSGNGGKMNTLFIKERVLEWELKVGL</sequence>
<evidence type="ECO:0000313" key="1">
    <source>
        <dbReference type="EMBL" id="CAH0415938.1"/>
    </source>
</evidence>
<reference evidence="1 2" key="1">
    <citation type="submission" date="2021-11" db="EMBL/GenBank/DDBJ databases">
        <authorList>
            <person name="Depoorter E."/>
        </authorList>
    </citation>
    <scope>NUCLEOTIDE SEQUENCE [LARGE SCALE GENOMIC DNA]</scope>
    <source>
        <strain evidence="1 2">LMG 24289</strain>
    </source>
</reference>
<evidence type="ECO:0000313" key="2">
    <source>
        <dbReference type="Proteomes" id="UP000789707"/>
    </source>
</evidence>
<accession>A0ABN8BG35</accession>
<comment type="caution">
    <text evidence="1">The sequence shown here is derived from an EMBL/GenBank/DDBJ whole genome shotgun (WGS) entry which is preliminary data.</text>
</comment>
<dbReference type="RefSeq" id="WP_230096009.1">
    <property type="nucleotide sequence ID" value="NZ_CAKKNS010000001.1"/>
</dbReference>
<dbReference type="Proteomes" id="UP000789707">
    <property type="component" value="Unassembled WGS sequence"/>
</dbReference>
<proteinExistence type="predicted"/>
<evidence type="ECO:0008006" key="3">
    <source>
        <dbReference type="Google" id="ProtNLM"/>
    </source>
</evidence>
<keyword evidence="2" id="KW-1185">Reference proteome</keyword>